<gene>
    <name evidence="2" type="ORF">VRU49_02100</name>
</gene>
<protein>
    <submittedName>
        <fullName evidence="2">Uncharacterized protein</fullName>
    </submittedName>
</protein>
<keyword evidence="3" id="KW-1185">Reference proteome</keyword>
<reference evidence="2 3" key="1">
    <citation type="submission" date="2024-01" db="EMBL/GenBank/DDBJ databases">
        <title>Pedobacter sp. nov., isolated from oil-contaminated soil.</title>
        <authorList>
            <person name="Le N.T.T."/>
        </authorList>
    </citation>
    <scope>NUCLEOTIDE SEQUENCE [LARGE SCALE GENOMIC DNA]</scope>
    <source>
        <strain evidence="2 3">VNH31</strain>
    </source>
</reference>
<dbReference type="Proteomes" id="UP001337681">
    <property type="component" value="Unassembled WGS sequence"/>
</dbReference>
<feature type="signal peptide" evidence="1">
    <location>
        <begin position="1"/>
        <end position="25"/>
    </location>
</feature>
<proteinExistence type="predicted"/>
<accession>A0ABU7GYW7</accession>
<comment type="caution">
    <text evidence="2">The sequence shown here is derived from an EMBL/GenBank/DDBJ whole genome shotgun (WGS) entry which is preliminary data.</text>
</comment>
<evidence type="ECO:0000313" key="3">
    <source>
        <dbReference type="Proteomes" id="UP001337681"/>
    </source>
</evidence>
<keyword evidence="1" id="KW-0732">Signal</keyword>
<dbReference type="RefSeq" id="WP_330145119.1">
    <property type="nucleotide sequence ID" value="NZ_JAZDQU010000001.1"/>
</dbReference>
<dbReference type="EMBL" id="JAZDQU010000001">
    <property type="protein sequence ID" value="MEE1884201.1"/>
    <property type="molecule type" value="Genomic_DNA"/>
</dbReference>
<name>A0ABU7GYW7_9SPHI</name>
<sequence length="178" mass="20130">MIISPFFLKTICFFLFFLVGAKASAQHCPYDGMYMIVVHVPEQVTQPGGTTLLRLTEVDNNEAGNCDAARGLLQKKFLPISNLLLDSLNLLPNKAVVKDFCSDCAFLGADYYAVKLTQQERYCLLYDSNKNLELRPRKFVVWYGAQKISLPLEQVYRLCWAEGVWSRIQPVEIPGSTP</sequence>
<evidence type="ECO:0000313" key="2">
    <source>
        <dbReference type="EMBL" id="MEE1884201.1"/>
    </source>
</evidence>
<organism evidence="2 3">
    <name type="scientific">Pedobacter flavus</name>
    <dbReference type="NCBI Taxonomy" id="3113906"/>
    <lineage>
        <taxon>Bacteria</taxon>
        <taxon>Pseudomonadati</taxon>
        <taxon>Bacteroidota</taxon>
        <taxon>Sphingobacteriia</taxon>
        <taxon>Sphingobacteriales</taxon>
        <taxon>Sphingobacteriaceae</taxon>
        <taxon>Pedobacter</taxon>
    </lineage>
</organism>
<evidence type="ECO:0000256" key="1">
    <source>
        <dbReference type="SAM" id="SignalP"/>
    </source>
</evidence>
<feature type="chain" id="PRO_5046120819" evidence="1">
    <location>
        <begin position="26"/>
        <end position="178"/>
    </location>
</feature>